<dbReference type="Gene3D" id="3.40.109.10">
    <property type="entry name" value="NADH Oxidase"/>
    <property type="match status" value="1"/>
</dbReference>
<keyword evidence="5" id="KW-0175">Coiled coil</keyword>
<keyword evidence="2" id="KW-0285">Flavoprotein</keyword>
<dbReference type="AlphaFoldDB" id="A0A7J6MNX4"/>
<evidence type="ECO:0000256" key="3">
    <source>
        <dbReference type="ARBA" id="ARBA00022643"/>
    </source>
</evidence>
<accession>A0A7J6MNX4</accession>
<dbReference type="CDD" id="cd02440">
    <property type="entry name" value="AdoMet_MTases"/>
    <property type="match status" value="1"/>
</dbReference>
<feature type="domain" description="Nitroreductase" evidence="6">
    <location>
        <begin position="245"/>
        <end position="420"/>
    </location>
</feature>
<comment type="caution">
    <text evidence="8">The sequence shown here is derived from an EMBL/GenBank/DDBJ whole genome shotgun (WGS) entry which is preliminary data.</text>
</comment>
<dbReference type="Proteomes" id="UP000572268">
    <property type="component" value="Unassembled WGS sequence"/>
</dbReference>
<organism evidence="8 9">
    <name type="scientific">Perkinsus olseni</name>
    <name type="common">Perkinsus atlanticus</name>
    <dbReference type="NCBI Taxonomy" id="32597"/>
    <lineage>
        <taxon>Eukaryota</taxon>
        <taxon>Sar</taxon>
        <taxon>Alveolata</taxon>
        <taxon>Perkinsozoa</taxon>
        <taxon>Perkinsea</taxon>
        <taxon>Perkinsida</taxon>
        <taxon>Perkinsidae</taxon>
        <taxon>Perkinsus</taxon>
    </lineage>
</organism>
<dbReference type="SUPFAM" id="SSF55469">
    <property type="entry name" value="FMN-dependent nitroreductase-like"/>
    <property type="match status" value="1"/>
</dbReference>
<evidence type="ECO:0000256" key="2">
    <source>
        <dbReference type="ARBA" id="ARBA00022630"/>
    </source>
</evidence>
<dbReference type="SUPFAM" id="SSF53335">
    <property type="entry name" value="S-adenosyl-L-methionine-dependent methyltransferases"/>
    <property type="match status" value="1"/>
</dbReference>
<dbReference type="Pfam" id="PF05175">
    <property type="entry name" value="MTS"/>
    <property type="match status" value="1"/>
</dbReference>
<dbReference type="InterPro" id="IPR000415">
    <property type="entry name" value="Nitroreductase-like"/>
</dbReference>
<dbReference type="CDD" id="cd11572">
    <property type="entry name" value="RlmI_M_like"/>
    <property type="match status" value="1"/>
</dbReference>
<keyword evidence="3" id="KW-0288">FMN</keyword>
<proteinExistence type="inferred from homology"/>
<name>A0A7J6MNX4_PEROL</name>
<dbReference type="PANTHER" id="PTHR23026">
    <property type="entry name" value="NADPH NITROREDUCTASE"/>
    <property type="match status" value="1"/>
</dbReference>
<dbReference type="InterPro" id="IPR029063">
    <property type="entry name" value="SAM-dependent_MTases_sf"/>
</dbReference>
<evidence type="ECO:0000259" key="7">
    <source>
        <dbReference type="Pfam" id="PF05175"/>
    </source>
</evidence>
<keyword evidence="4" id="KW-0560">Oxidoreductase</keyword>
<dbReference type="Gene3D" id="3.40.50.150">
    <property type="entry name" value="Vaccinia Virus protein VP39"/>
    <property type="match status" value="1"/>
</dbReference>
<evidence type="ECO:0000313" key="9">
    <source>
        <dbReference type="Proteomes" id="UP000572268"/>
    </source>
</evidence>
<evidence type="ECO:0000256" key="1">
    <source>
        <dbReference type="ARBA" id="ARBA00007118"/>
    </source>
</evidence>
<feature type="coiled-coil region" evidence="5">
    <location>
        <begin position="25"/>
        <end position="66"/>
    </location>
</feature>
<dbReference type="InterPro" id="IPR050627">
    <property type="entry name" value="Nitroreductase/BluB"/>
</dbReference>
<gene>
    <name evidence="8" type="ORF">FOL46_007551</name>
</gene>
<evidence type="ECO:0000259" key="6">
    <source>
        <dbReference type="Pfam" id="PF00881"/>
    </source>
</evidence>
<dbReference type="EMBL" id="JABANN010000054">
    <property type="protein sequence ID" value="KAF4673272.1"/>
    <property type="molecule type" value="Genomic_DNA"/>
</dbReference>
<dbReference type="PANTHER" id="PTHR23026:SF90">
    <property type="entry name" value="IODOTYROSINE DEIODINASE 1"/>
    <property type="match status" value="1"/>
</dbReference>
<comment type="similarity">
    <text evidence="1">Belongs to the nitroreductase family.</text>
</comment>
<sequence>MEGDPGMDSVTQLGEGEARSLRTRLVDLEALLGIANDEIRSAENTVAAAMGQVEELLEMSKTVEEECTTAVERVEQDVMKGVEKDFADLRVKHDDHHESRWEEYHRTLRLETDALKAGRKRRRAERLRMTLNVASTEDGSPAVFNFTMQTLHDLRSSSAINNLSDITKIGVCLATGAAGAVGLFATYQYIKKKSSRTRSGSLVANPDNHLAEEEVLQGHEIFRHDRQEQGEMIDHAEKFLKLMNTRRSIRFYSKEDVPLSVIMTAVRTACTAPSGAHLQPWTFVIVQNQQAKERIRDVVEREEQLNYDRRMRRSWVKDATPMVGDLHRDGRVAKPYLSEAPYLVVMMKQNYRVDASTGDRQEHYYVEQSCGIAAGMLICALHNAGLVTLTSTPMGAESAIRNILNRPANEKVYLLMPVGYPSSDATVPLRYTPRASLEGTSIDVVVSRDRPIQMYVDKVLEAIVEKQKSKVLIQGMGRTCRRIAERVAKYALRRLPSGHGFRYTVETRESDAAAKPQDFILEFDPEAGTEVLRRAPEDNVDAPFSSPEITLFEVTEFGWFVPSSSSRRLPRLKISTAAAQRLGQSPRAGWIYKSEVENPQELDGLPPVLCNVVVNGADQPSLPDSPTAVALVDPKKTVVYGRIIDLDPYCVFDQRFTIHLLERALQRREMFFANDSAGNSISCRLFHGESDGIPGLYIDKFVGSPCPVIVMRLSNVGLEGSLLSFIKAVEKVHCAEPSTALFVYSEAGGGKQQAYSELVRPAGLSDVTFDGPHDSPSGEASDNTIVIINENGVLMAVDIKDNPGYLLNRRSDRSTLQRLASTMAPSGSSLSILDLYSYSGSYAIQLLQSLHHSKSKVVCVDKDAEALRLGQLSCEENGIRKGVVQFVHSSVEQHLQELPDSARYNVIVVDPPSIADKAERKSKNAKLHSIETVVAKAVPHLASRGLLHITNGDNVGVSPSQLAGAVARGVAAARRPRATIVHRGTSDYRDHPVHLSLHDSGGFCSITLEVE</sequence>
<dbReference type="Gene3D" id="3.30.750.80">
    <property type="entry name" value="RNA methyltransferase domain (HRMD) like"/>
    <property type="match status" value="1"/>
</dbReference>
<feature type="domain" description="Methyltransferase small" evidence="7">
    <location>
        <begin position="799"/>
        <end position="956"/>
    </location>
</feature>
<dbReference type="GO" id="GO:0016491">
    <property type="term" value="F:oxidoreductase activity"/>
    <property type="evidence" value="ECO:0007669"/>
    <property type="project" value="UniProtKB-KW"/>
</dbReference>
<dbReference type="GO" id="GO:0005886">
    <property type="term" value="C:plasma membrane"/>
    <property type="evidence" value="ECO:0007669"/>
    <property type="project" value="TreeGrafter"/>
</dbReference>
<evidence type="ECO:0000256" key="5">
    <source>
        <dbReference type="SAM" id="Coils"/>
    </source>
</evidence>
<reference evidence="8 9" key="1">
    <citation type="submission" date="2020-04" db="EMBL/GenBank/DDBJ databases">
        <title>Perkinsus olseni comparative genomics.</title>
        <authorList>
            <person name="Bogema D.R."/>
        </authorList>
    </citation>
    <scope>NUCLEOTIDE SEQUENCE [LARGE SCALE GENOMIC DNA]</scope>
    <source>
        <strain evidence="8">ATCC PRA-31</strain>
    </source>
</reference>
<dbReference type="GO" id="GO:0006570">
    <property type="term" value="P:tyrosine metabolic process"/>
    <property type="evidence" value="ECO:0007669"/>
    <property type="project" value="TreeGrafter"/>
</dbReference>
<dbReference type="Pfam" id="PF00881">
    <property type="entry name" value="Nitroreductase"/>
    <property type="match status" value="1"/>
</dbReference>
<dbReference type="InterPro" id="IPR029479">
    <property type="entry name" value="Nitroreductase"/>
</dbReference>
<evidence type="ECO:0008006" key="10">
    <source>
        <dbReference type="Google" id="ProtNLM"/>
    </source>
</evidence>
<dbReference type="InterPro" id="IPR007848">
    <property type="entry name" value="Small_mtfrase_dom"/>
</dbReference>
<protein>
    <recommendedName>
        <fullName evidence="10">Lysophosphatidylcholine acyltransferase 2</fullName>
    </recommendedName>
</protein>
<evidence type="ECO:0000313" key="8">
    <source>
        <dbReference type="EMBL" id="KAF4673272.1"/>
    </source>
</evidence>
<evidence type="ECO:0000256" key="4">
    <source>
        <dbReference type="ARBA" id="ARBA00023002"/>
    </source>
</evidence>
<dbReference type="GO" id="GO:0008168">
    <property type="term" value="F:methyltransferase activity"/>
    <property type="evidence" value="ECO:0007669"/>
    <property type="project" value="InterPro"/>
</dbReference>
<dbReference type="CDD" id="cd02144">
    <property type="entry name" value="iodotyrosine_dehalogenase"/>
    <property type="match status" value="1"/>
</dbReference>